<comment type="function">
    <text evidence="8">Claudins function as major constituents of the tight junction complexes that regulate the permeability of epithelia.</text>
</comment>
<evidence type="ECO:0000313" key="10">
    <source>
        <dbReference type="Proteomes" id="UP001318040"/>
    </source>
</evidence>
<evidence type="ECO:0000256" key="6">
    <source>
        <dbReference type="ARBA" id="ARBA00022989"/>
    </source>
</evidence>
<keyword evidence="9" id="KW-0732">Signal</keyword>
<dbReference type="GO" id="GO:0005923">
    <property type="term" value="C:bicellular tight junction"/>
    <property type="evidence" value="ECO:0007669"/>
    <property type="project" value="UniProtKB-SubCell"/>
</dbReference>
<feature type="transmembrane region" description="Helical" evidence="8">
    <location>
        <begin position="154"/>
        <end position="177"/>
    </location>
</feature>
<gene>
    <name evidence="11" type="primary">LOC116944621</name>
</gene>
<name>A0AAJ7WY99_PETMA</name>
<feature type="chain" id="PRO_5042506288" description="Claudin" evidence="9">
    <location>
        <begin position="23"/>
        <end position="216"/>
    </location>
</feature>
<keyword evidence="10" id="KW-1185">Reference proteome</keyword>
<keyword evidence="5 8" id="KW-0965">Cell junction</keyword>
<protein>
    <recommendedName>
        <fullName evidence="8">Claudin</fullName>
    </recommendedName>
</protein>
<keyword evidence="7 8" id="KW-0472">Membrane</keyword>
<dbReference type="GO" id="GO:0005886">
    <property type="term" value="C:plasma membrane"/>
    <property type="evidence" value="ECO:0007669"/>
    <property type="project" value="UniProtKB-SubCell"/>
</dbReference>
<evidence type="ECO:0000256" key="3">
    <source>
        <dbReference type="ARBA" id="ARBA00022475"/>
    </source>
</evidence>
<reference evidence="11" key="1">
    <citation type="submission" date="2025-08" db="UniProtKB">
        <authorList>
            <consortium name="RefSeq"/>
        </authorList>
    </citation>
    <scope>IDENTIFICATION</scope>
    <source>
        <tissue evidence="11">Sperm</tissue>
    </source>
</reference>
<dbReference type="AlphaFoldDB" id="A0AAJ7WY99"/>
<dbReference type="GO" id="GO:0005198">
    <property type="term" value="F:structural molecule activity"/>
    <property type="evidence" value="ECO:0007669"/>
    <property type="project" value="InterPro"/>
</dbReference>
<dbReference type="PANTHER" id="PTHR12002">
    <property type="entry name" value="CLAUDIN"/>
    <property type="match status" value="1"/>
</dbReference>
<dbReference type="Pfam" id="PF00822">
    <property type="entry name" value="PMP22_Claudin"/>
    <property type="match status" value="1"/>
</dbReference>
<dbReference type="PRINTS" id="PR01077">
    <property type="entry name" value="CLAUDIN"/>
</dbReference>
<comment type="caution">
    <text evidence="8">Lacks conserved residue(s) required for the propagation of feature annotation.</text>
</comment>
<feature type="signal peptide" evidence="9">
    <location>
        <begin position="1"/>
        <end position="22"/>
    </location>
</feature>
<evidence type="ECO:0000256" key="1">
    <source>
        <dbReference type="ARBA" id="ARBA00008295"/>
    </source>
</evidence>
<keyword evidence="6 8" id="KW-1133">Transmembrane helix</keyword>
<evidence type="ECO:0000256" key="4">
    <source>
        <dbReference type="ARBA" id="ARBA00022692"/>
    </source>
</evidence>
<accession>A0AAJ7WY99</accession>
<organism evidence="10 11">
    <name type="scientific">Petromyzon marinus</name>
    <name type="common">Sea lamprey</name>
    <dbReference type="NCBI Taxonomy" id="7757"/>
    <lineage>
        <taxon>Eukaryota</taxon>
        <taxon>Metazoa</taxon>
        <taxon>Chordata</taxon>
        <taxon>Craniata</taxon>
        <taxon>Vertebrata</taxon>
        <taxon>Cyclostomata</taxon>
        <taxon>Hyperoartia</taxon>
        <taxon>Petromyzontiformes</taxon>
        <taxon>Petromyzontidae</taxon>
        <taxon>Petromyzon</taxon>
    </lineage>
</organism>
<dbReference type="Proteomes" id="UP001318040">
    <property type="component" value="Chromosome 21"/>
</dbReference>
<comment type="subcellular location">
    <subcellularLocation>
        <location evidence="8">Cell junction</location>
        <location evidence="8">Tight junction</location>
    </subcellularLocation>
    <subcellularLocation>
        <location evidence="8">Cell membrane</location>
        <topology evidence="8">Multi-pass membrane protein</topology>
    </subcellularLocation>
</comment>
<evidence type="ECO:0000256" key="5">
    <source>
        <dbReference type="ARBA" id="ARBA00022949"/>
    </source>
</evidence>
<evidence type="ECO:0000256" key="7">
    <source>
        <dbReference type="ARBA" id="ARBA00023136"/>
    </source>
</evidence>
<evidence type="ECO:0000256" key="9">
    <source>
        <dbReference type="SAM" id="SignalP"/>
    </source>
</evidence>
<evidence type="ECO:0000256" key="2">
    <source>
        <dbReference type="ARBA" id="ARBA00022427"/>
    </source>
</evidence>
<dbReference type="Gene3D" id="1.20.140.150">
    <property type="match status" value="1"/>
</dbReference>
<evidence type="ECO:0000313" key="11">
    <source>
        <dbReference type="RefSeq" id="XP_032814237.1"/>
    </source>
</evidence>
<dbReference type="KEGG" id="pmrn:116944621"/>
<dbReference type="PROSITE" id="PS01346">
    <property type="entry name" value="CLAUDIN"/>
    <property type="match status" value="1"/>
</dbReference>
<feature type="transmembrane region" description="Helical" evidence="8">
    <location>
        <begin position="73"/>
        <end position="92"/>
    </location>
</feature>
<sequence>MELPAYLMALAGWLLACSTVHHEQWRVSSIDGTVITTSTLYANLWKECATDSTGVANCRDFPSLLALNGDLQAIRALFISGMALGVISCLLATLGLRCTSVLPARATTKSRVVLCGGASFIFNGILFLVVYSWYARQITAEFYNPMYLGQKYELGPALYIGWAGSALCVVGGGILCCTNVKKSQHPRGYHSHKGNIHCGSRNCDQLSHPPQQAQQR</sequence>
<keyword evidence="3 8" id="KW-1003">Cell membrane</keyword>
<dbReference type="InterPro" id="IPR006187">
    <property type="entry name" value="Claudin"/>
</dbReference>
<evidence type="ECO:0000256" key="8">
    <source>
        <dbReference type="RuleBase" id="RU060637"/>
    </source>
</evidence>
<dbReference type="RefSeq" id="XP_032814237.1">
    <property type="nucleotide sequence ID" value="XM_032958346.1"/>
</dbReference>
<dbReference type="InterPro" id="IPR017974">
    <property type="entry name" value="Claudin_CS"/>
</dbReference>
<feature type="transmembrane region" description="Helical" evidence="8">
    <location>
        <begin position="112"/>
        <end position="134"/>
    </location>
</feature>
<proteinExistence type="inferred from homology"/>
<keyword evidence="2 8" id="KW-0796">Tight junction</keyword>
<dbReference type="InterPro" id="IPR004031">
    <property type="entry name" value="PMP22/EMP/MP20/Claudin"/>
</dbReference>
<keyword evidence="4 8" id="KW-0812">Transmembrane</keyword>
<comment type="similarity">
    <text evidence="1 8">Belongs to the claudin family.</text>
</comment>